<proteinExistence type="predicted"/>
<keyword evidence="3" id="KW-1185">Reference proteome</keyword>
<sequence>MNGTVLVVSLALLVNLTLGAEVCDSRGRSCVSSSAECVNAKCVCKAPNVWGDGAFNCYRQNTVVSQVLNDPDLYNYNNESIAFPYPCRYMLTHLIQELKDDDRNIIGSCEIMVHSFNAKYRGKFFLHGFDVALSIRYDNGQKVKMSSRHYGVAKNGAYSFKSRGTIGQFWQNGPWQTDDIYYEDAANGIKVEVYQDTDNNQLIYEAKKCGIRATFVPYDIKDRRAQVSLPGMSFAVNCAH</sequence>
<dbReference type="AlphaFoldDB" id="A0A3S1C689"/>
<evidence type="ECO:0000313" key="3">
    <source>
        <dbReference type="Proteomes" id="UP000271974"/>
    </source>
</evidence>
<dbReference type="Proteomes" id="UP000271974">
    <property type="component" value="Unassembled WGS sequence"/>
</dbReference>
<organism evidence="2 3">
    <name type="scientific">Elysia chlorotica</name>
    <name type="common">Eastern emerald elysia</name>
    <name type="synonym">Sea slug</name>
    <dbReference type="NCBI Taxonomy" id="188477"/>
    <lineage>
        <taxon>Eukaryota</taxon>
        <taxon>Metazoa</taxon>
        <taxon>Spiralia</taxon>
        <taxon>Lophotrochozoa</taxon>
        <taxon>Mollusca</taxon>
        <taxon>Gastropoda</taxon>
        <taxon>Heterobranchia</taxon>
        <taxon>Euthyneura</taxon>
        <taxon>Panpulmonata</taxon>
        <taxon>Sacoglossa</taxon>
        <taxon>Placobranchoidea</taxon>
        <taxon>Plakobranchidae</taxon>
        <taxon>Elysia</taxon>
    </lineage>
</organism>
<evidence type="ECO:0000256" key="1">
    <source>
        <dbReference type="SAM" id="SignalP"/>
    </source>
</evidence>
<feature type="signal peptide" evidence="1">
    <location>
        <begin position="1"/>
        <end position="19"/>
    </location>
</feature>
<gene>
    <name evidence="2" type="ORF">EGW08_008093</name>
</gene>
<protein>
    <recommendedName>
        <fullName evidence="4">VWFD domain-containing protein</fullName>
    </recommendedName>
</protein>
<name>A0A3S1C689_ELYCH</name>
<comment type="caution">
    <text evidence="2">The sequence shown here is derived from an EMBL/GenBank/DDBJ whole genome shotgun (WGS) entry which is preliminary data.</text>
</comment>
<evidence type="ECO:0000313" key="2">
    <source>
        <dbReference type="EMBL" id="RUS84119.1"/>
    </source>
</evidence>
<feature type="chain" id="PRO_5018658741" description="VWFD domain-containing protein" evidence="1">
    <location>
        <begin position="20"/>
        <end position="240"/>
    </location>
</feature>
<accession>A0A3S1C689</accession>
<dbReference type="EMBL" id="RQTK01000217">
    <property type="protein sequence ID" value="RUS84119.1"/>
    <property type="molecule type" value="Genomic_DNA"/>
</dbReference>
<evidence type="ECO:0008006" key="4">
    <source>
        <dbReference type="Google" id="ProtNLM"/>
    </source>
</evidence>
<reference evidence="2 3" key="1">
    <citation type="submission" date="2019-01" db="EMBL/GenBank/DDBJ databases">
        <title>A draft genome assembly of the solar-powered sea slug Elysia chlorotica.</title>
        <authorList>
            <person name="Cai H."/>
            <person name="Li Q."/>
            <person name="Fang X."/>
            <person name="Li J."/>
            <person name="Curtis N.E."/>
            <person name="Altenburger A."/>
            <person name="Shibata T."/>
            <person name="Feng M."/>
            <person name="Maeda T."/>
            <person name="Schwartz J.A."/>
            <person name="Shigenobu S."/>
            <person name="Lundholm N."/>
            <person name="Nishiyama T."/>
            <person name="Yang H."/>
            <person name="Hasebe M."/>
            <person name="Li S."/>
            <person name="Pierce S.K."/>
            <person name="Wang J."/>
        </authorList>
    </citation>
    <scope>NUCLEOTIDE SEQUENCE [LARGE SCALE GENOMIC DNA]</scope>
    <source>
        <strain evidence="2">EC2010</strain>
        <tissue evidence="2">Whole organism of an adult</tissue>
    </source>
</reference>
<feature type="non-terminal residue" evidence="2">
    <location>
        <position position="240"/>
    </location>
</feature>
<keyword evidence="1" id="KW-0732">Signal</keyword>